<protein>
    <submittedName>
        <fullName evidence="3">Transcription factor</fullName>
    </submittedName>
</protein>
<feature type="domain" description="Transposase Tc1-like" evidence="1">
    <location>
        <begin position="87"/>
        <end position="130"/>
    </location>
</feature>
<name>A0A2G8S3X6_9APHY</name>
<proteinExistence type="predicted"/>
<dbReference type="GO" id="GO:0003677">
    <property type="term" value="F:DNA binding"/>
    <property type="evidence" value="ECO:0007669"/>
    <property type="project" value="InterPro"/>
</dbReference>
<dbReference type="Proteomes" id="UP000230002">
    <property type="component" value="Unassembled WGS sequence"/>
</dbReference>
<dbReference type="InterPro" id="IPR036397">
    <property type="entry name" value="RNaseH_sf"/>
</dbReference>
<organism evidence="3 4">
    <name type="scientific">Ganoderma sinense ZZ0214-1</name>
    <dbReference type="NCBI Taxonomy" id="1077348"/>
    <lineage>
        <taxon>Eukaryota</taxon>
        <taxon>Fungi</taxon>
        <taxon>Dikarya</taxon>
        <taxon>Basidiomycota</taxon>
        <taxon>Agaricomycotina</taxon>
        <taxon>Agaricomycetes</taxon>
        <taxon>Polyporales</taxon>
        <taxon>Polyporaceae</taxon>
        <taxon>Ganoderma</taxon>
    </lineage>
</organism>
<gene>
    <name evidence="3" type="ORF">GSI_09680</name>
</gene>
<sequence length="342" mass="39487">MTICTPTKRARILALRDSRFGHPMSFRKIGSILGIPRNTVWRNWKAVTQTGDCYAYKPRPGRPRKFSERDARHAEIALANSSARDATDVQRQLFSNISSRTVQRRLADIGLHGRVRRKKPYLSPLNVEQRKVFVAGTGDWDMEKWRLVIFSDESKFNLFGSDGRQYCRRRVGEAFLPRNVKKVVAHGGGSLMVWGCITATGVGRLHRIHGNLNALKYCAILEESLLGTLHDHSLSPLSIILQHDNDRKHTSRLAKAWFDKHHVLLLPWPSSSPDLNIIEHVWEELDRHLRHRRQLPRNLDELWAALQEEWYALDIEFIRKLFDSVPARIAAVKDAHGLYTRY</sequence>
<dbReference type="PANTHER" id="PTHR23022">
    <property type="entry name" value="TRANSPOSABLE ELEMENT-RELATED"/>
    <property type="match status" value="1"/>
</dbReference>
<dbReference type="InterPro" id="IPR052338">
    <property type="entry name" value="Transposase_5"/>
</dbReference>
<dbReference type="Pfam" id="PF01498">
    <property type="entry name" value="HTH_Tnp_Tc3_2"/>
    <property type="match status" value="1"/>
</dbReference>
<evidence type="ECO:0000259" key="1">
    <source>
        <dbReference type="Pfam" id="PF01498"/>
    </source>
</evidence>
<comment type="caution">
    <text evidence="3">The sequence shown here is derived from an EMBL/GenBank/DDBJ whole genome shotgun (WGS) entry which is preliminary data.</text>
</comment>
<dbReference type="EMBL" id="AYKW01000026">
    <property type="protein sequence ID" value="PIL28268.1"/>
    <property type="molecule type" value="Genomic_DNA"/>
</dbReference>
<dbReference type="InterPro" id="IPR009057">
    <property type="entry name" value="Homeodomain-like_sf"/>
</dbReference>
<dbReference type="STRING" id="1077348.A0A2G8S3X6"/>
<feature type="domain" description="Tc1-like transposase DDE" evidence="2">
    <location>
        <begin position="148"/>
        <end position="296"/>
    </location>
</feature>
<evidence type="ECO:0000259" key="2">
    <source>
        <dbReference type="Pfam" id="PF13358"/>
    </source>
</evidence>
<dbReference type="PANTHER" id="PTHR23022:SF135">
    <property type="entry name" value="SI:DKEY-77F5.3"/>
    <property type="match status" value="1"/>
</dbReference>
<dbReference type="OrthoDB" id="2753252at2759"/>
<evidence type="ECO:0000313" key="4">
    <source>
        <dbReference type="Proteomes" id="UP000230002"/>
    </source>
</evidence>
<dbReference type="SUPFAM" id="SSF46689">
    <property type="entry name" value="Homeodomain-like"/>
    <property type="match status" value="1"/>
</dbReference>
<keyword evidence="4" id="KW-1185">Reference proteome</keyword>
<dbReference type="AlphaFoldDB" id="A0A2G8S3X6"/>
<evidence type="ECO:0000313" key="3">
    <source>
        <dbReference type="EMBL" id="PIL28268.1"/>
    </source>
</evidence>
<dbReference type="Pfam" id="PF13358">
    <property type="entry name" value="DDE_3"/>
    <property type="match status" value="1"/>
</dbReference>
<accession>A0A2G8S3X6</accession>
<dbReference type="GO" id="GO:0015074">
    <property type="term" value="P:DNA integration"/>
    <property type="evidence" value="ECO:0007669"/>
    <property type="project" value="InterPro"/>
</dbReference>
<dbReference type="Gene3D" id="3.30.420.10">
    <property type="entry name" value="Ribonuclease H-like superfamily/Ribonuclease H"/>
    <property type="match status" value="1"/>
</dbReference>
<dbReference type="InterPro" id="IPR002492">
    <property type="entry name" value="Transposase_Tc1-like"/>
</dbReference>
<dbReference type="InterPro" id="IPR038717">
    <property type="entry name" value="Tc1-like_DDE_dom"/>
</dbReference>
<reference evidence="3 4" key="1">
    <citation type="journal article" date="2015" name="Sci. Rep.">
        <title>Chromosome-level genome map provides insights into diverse defense mechanisms in the medicinal fungus Ganoderma sinense.</title>
        <authorList>
            <person name="Zhu Y."/>
            <person name="Xu J."/>
            <person name="Sun C."/>
            <person name="Zhou S."/>
            <person name="Xu H."/>
            <person name="Nelson D.R."/>
            <person name="Qian J."/>
            <person name="Song J."/>
            <person name="Luo H."/>
            <person name="Xiang L."/>
            <person name="Li Y."/>
            <person name="Xu Z."/>
            <person name="Ji A."/>
            <person name="Wang L."/>
            <person name="Lu S."/>
            <person name="Hayward A."/>
            <person name="Sun W."/>
            <person name="Li X."/>
            <person name="Schwartz D.C."/>
            <person name="Wang Y."/>
            <person name="Chen S."/>
        </authorList>
    </citation>
    <scope>NUCLEOTIDE SEQUENCE [LARGE SCALE GENOMIC DNA]</scope>
    <source>
        <strain evidence="3 4">ZZ0214-1</strain>
    </source>
</reference>
<dbReference type="GO" id="GO:0006313">
    <property type="term" value="P:DNA transposition"/>
    <property type="evidence" value="ECO:0007669"/>
    <property type="project" value="InterPro"/>
</dbReference>